<dbReference type="OrthoDB" id="9797083at2"/>
<evidence type="ECO:0000256" key="4">
    <source>
        <dbReference type="ARBA" id="ARBA00023172"/>
    </source>
</evidence>
<accession>Q1PYE2</accession>
<evidence type="ECO:0000256" key="5">
    <source>
        <dbReference type="ARBA" id="ARBA00023204"/>
    </source>
</evidence>
<evidence type="ECO:0000259" key="8">
    <source>
        <dbReference type="Pfam" id="PF11967"/>
    </source>
</evidence>
<reference evidence="10 13" key="5">
    <citation type="submission" date="2020-02" db="EMBL/GenBank/DDBJ databases">
        <title>Newly sequenced genome of strain CSTR1 showed variability in Candidatus Kuenenia stuttgartiensis genomes.</title>
        <authorList>
            <person name="Ding C."/>
            <person name="Adrian L."/>
        </authorList>
    </citation>
    <scope>NUCLEOTIDE SEQUENCE [LARGE SCALE GENOMIC DNA]</scope>
    <source>
        <strain evidence="10 13">CSTR1</strain>
    </source>
</reference>
<evidence type="ECO:0000313" key="9">
    <source>
        <dbReference type="EMBL" id="CAJ72108.1"/>
    </source>
</evidence>
<protein>
    <recommendedName>
        <fullName evidence="2 7">DNA repair protein RecO</fullName>
    </recommendedName>
    <alternativeName>
        <fullName evidence="6 7">Recombination protein O</fullName>
    </alternativeName>
</protein>
<evidence type="ECO:0000313" key="12">
    <source>
        <dbReference type="Proteomes" id="UP000221734"/>
    </source>
</evidence>
<dbReference type="HAMAP" id="MF_00201">
    <property type="entry name" value="RecO"/>
    <property type="match status" value="1"/>
</dbReference>
<sequence>MSILKTDAITLGRTDYSDSSQIIIFYTRDYGKINTIAKGFKRSSGKYNSKAIDLLTHYRILFIKKEHSTLHTLTDAVLQNNYPAFRHDLDKYFRASCMAELVNEFTEKNDPNEPLFDLFLNTLNHIATDTNTTIWLLAFELKMLNILGYLPEWEHCIHCKKKIPHHEMVTFNAVEGGARCVGCPGELKNGMLISAGAMFIAGRLANLNLHRLERVRVQLSICVEIEKVLRYYIVSLLKKELNSWKYVNFSPQEGIKI</sequence>
<keyword evidence="12" id="KW-1185">Reference proteome</keyword>
<evidence type="ECO:0000256" key="6">
    <source>
        <dbReference type="ARBA" id="ARBA00033409"/>
    </source>
</evidence>
<dbReference type="Gene3D" id="2.40.50.140">
    <property type="entry name" value="Nucleic acid-binding proteins"/>
    <property type="match status" value="1"/>
</dbReference>
<keyword evidence="3 7" id="KW-0227">DNA damage</keyword>
<evidence type="ECO:0000313" key="11">
    <source>
        <dbReference type="EMBL" id="SOH03704.1"/>
    </source>
</evidence>
<reference evidence="9" key="1">
    <citation type="journal article" date="2006" name="Nature">
        <title>Deciphering the evolution and metabolism of an anammox bacterium from a community genome.</title>
        <authorList>
            <person name="Strous M."/>
            <person name="Pelletier E."/>
            <person name="Mangenot S."/>
            <person name="Rattei T."/>
            <person name="Lehner A."/>
            <person name="Taylor M.W."/>
            <person name="Horn M."/>
            <person name="Daims H."/>
            <person name="Bartol-Mavel D."/>
            <person name="Wincker P."/>
            <person name="Barbe V."/>
            <person name="Fonknechten N."/>
            <person name="Vallenet D."/>
            <person name="Segurens B."/>
            <person name="Schenowitz-Truong C."/>
            <person name="Medigue C."/>
            <person name="Collingro A."/>
            <person name="Snel B."/>
            <person name="Dutilh B.E."/>
            <person name="OpDenCamp H.J.M."/>
            <person name="vanDerDrift C."/>
            <person name="Cirpus I."/>
            <person name="vanDePas-Schoonen K.T."/>
            <person name="Harhangi H.R."/>
            <person name="vanNiftrik L."/>
            <person name="Schmid M."/>
            <person name="Keltjens J."/>
            <person name="vanDeVossenberg J."/>
            <person name="Kartal B."/>
            <person name="Meier H."/>
            <person name="Frishman D."/>
            <person name="Huynen M.A."/>
            <person name="Mewes H."/>
            <person name="Weissenbach J."/>
            <person name="Jetten M.S.M."/>
            <person name="Wagner M."/>
            <person name="LePaslier D."/>
        </authorList>
    </citation>
    <scope>NUCLEOTIDE SEQUENCE</scope>
</reference>
<keyword evidence="4 7" id="KW-0233">DNA recombination</keyword>
<keyword evidence="5 7" id="KW-0234">DNA repair</keyword>
<dbReference type="Proteomes" id="UP000501926">
    <property type="component" value="Chromosome"/>
</dbReference>
<dbReference type="Proteomes" id="UP000221734">
    <property type="component" value="Chromosome Kuenenia_stuttgartiensis_MBR1"/>
</dbReference>
<evidence type="ECO:0000313" key="13">
    <source>
        <dbReference type="Proteomes" id="UP000501926"/>
    </source>
</evidence>
<feature type="domain" description="DNA replication/recombination mediator RecO N-terminal" evidence="8">
    <location>
        <begin position="1"/>
        <end position="80"/>
    </location>
</feature>
<dbReference type="RefSeq" id="WP_099324484.1">
    <property type="nucleotide sequence ID" value="NZ_CP049055.1"/>
</dbReference>
<dbReference type="PANTHER" id="PTHR33991">
    <property type="entry name" value="DNA REPAIR PROTEIN RECO"/>
    <property type="match status" value="1"/>
</dbReference>
<dbReference type="EMBL" id="CT573072">
    <property type="protein sequence ID" value="CAJ72108.1"/>
    <property type="molecule type" value="Genomic_DNA"/>
</dbReference>
<dbReference type="SUPFAM" id="SSF57863">
    <property type="entry name" value="ArfGap/RecO-like zinc finger"/>
    <property type="match status" value="1"/>
</dbReference>
<dbReference type="Pfam" id="PF11967">
    <property type="entry name" value="RecO_N"/>
    <property type="match status" value="1"/>
</dbReference>
<dbReference type="PANTHER" id="PTHR33991:SF1">
    <property type="entry name" value="DNA REPAIR PROTEIN RECO"/>
    <property type="match status" value="1"/>
</dbReference>
<dbReference type="InterPro" id="IPR022572">
    <property type="entry name" value="DNA_rep/recomb_RecO_N"/>
</dbReference>
<dbReference type="InterPro" id="IPR012340">
    <property type="entry name" value="NA-bd_OB-fold"/>
</dbReference>
<reference evidence="11" key="4">
    <citation type="submission" date="2017-10" db="EMBL/GenBank/DDBJ databases">
        <authorList>
            <person name="Banno H."/>
            <person name="Chua N.-H."/>
        </authorList>
    </citation>
    <scope>NUCLEOTIDE SEQUENCE [LARGE SCALE GENOMIC DNA]</scope>
    <source>
        <strain evidence="11">Kuenenia_mbr1_ru-nijmegen</strain>
    </source>
</reference>
<evidence type="ECO:0000256" key="7">
    <source>
        <dbReference type="HAMAP-Rule" id="MF_00201"/>
    </source>
</evidence>
<proteinExistence type="inferred from homology"/>
<dbReference type="GO" id="GO:0006310">
    <property type="term" value="P:DNA recombination"/>
    <property type="evidence" value="ECO:0007669"/>
    <property type="project" value="UniProtKB-UniRule"/>
</dbReference>
<dbReference type="EMBL" id="CP049055">
    <property type="protein sequence ID" value="QII10536.1"/>
    <property type="molecule type" value="Genomic_DNA"/>
</dbReference>
<reference evidence="9" key="2">
    <citation type="submission" date="2006-01" db="EMBL/GenBank/DDBJ databases">
        <authorList>
            <person name="Genoscope"/>
        </authorList>
    </citation>
    <scope>NUCLEOTIDE SEQUENCE</scope>
</reference>
<comment type="similarity">
    <text evidence="1 7">Belongs to the RecO family.</text>
</comment>
<name>Q1PYE2_KUEST</name>
<evidence type="ECO:0000256" key="3">
    <source>
        <dbReference type="ARBA" id="ARBA00022763"/>
    </source>
</evidence>
<dbReference type="Gene3D" id="1.20.1440.120">
    <property type="entry name" value="Recombination protein O, C-terminal domain"/>
    <property type="match status" value="1"/>
</dbReference>
<evidence type="ECO:0000256" key="2">
    <source>
        <dbReference type="ARBA" id="ARBA00021310"/>
    </source>
</evidence>
<dbReference type="InterPro" id="IPR003717">
    <property type="entry name" value="RecO"/>
</dbReference>
<dbReference type="EMBL" id="LT934425">
    <property type="protein sequence ID" value="SOH03704.1"/>
    <property type="molecule type" value="Genomic_DNA"/>
</dbReference>
<comment type="function">
    <text evidence="7">Involved in DNA repair and RecF pathway recombination.</text>
</comment>
<dbReference type="InterPro" id="IPR037278">
    <property type="entry name" value="ARFGAP/RecO"/>
</dbReference>
<dbReference type="NCBIfam" id="TIGR00613">
    <property type="entry name" value="reco"/>
    <property type="match status" value="1"/>
</dbReference>
<dbReference type="Pfam" id="PF02565">
    <property type="entry name" value="RecO_C"/>
    <property type="match status" value="1"/>
</dbReference>
<organism evidence="9">
    <name type="scientific">Kuenenia stuttgartiensis</name>
    <dbReference type="NCBI Taxonomy" id="174633"/>
    <lineage>
        <taxon>Bacteria</taxon>
        <taxon>Pseudomonadati</taxon>
        <taxon>Planctomycetota</taxon>
        <taxon>Candidatus Brocadiia</taxon>
        <taxon>Candidatus Brocadiales</taxon>
        <taxon>Candidatus Brocadiaceae</taxon>
        <taxon>Candidatus Kuenenia</taxon>
    </lineage>
</organism>
<dbReference type="GO" id="GO:0043590">
    <property type="term" value="C:bacterial nucleoid"/>
    <property type="evidence" value="ECO:0007669"/>
    <property type="project" value="TreeGrafter"/>
</dbReference>
<dbReference type="SUPFAM" id="SSF50249">
    <property type="entry name" value="Nucleic acid-binding proteins"/>
    <property type="match status" value="1"/>
</dbReference>
<gene>
    <name evidence="7 10" type="primary">recO</name>
    <name evidence="10" type="ORF">KsCSTR_11570</name>
    <name evidence="11" type="ORF">KSMBR1_1202</name>
    <name evidence="9" type="ORF">kustd1363</name>
</gene>
<evidence type="ECO:0000256" key="1">
    <source>
        <dbReference type="ARBA" id="ARBA00007452"/>
    </source>
</evidence>
<dbReference type="AlphaFoldDB" id="Q1PYE2"/>
<dbReference type="KEGG" id="kst:KSMBR1_1202"/>
<reference evidence="12" key="3">
    <citation type="submission" date="2017-10" db="EMBL/GenBank/DDBJ databases">
        <authorList>
            <person name="Frank J."/>
        </authorList>
    </citation>
    <scope>NUCLEOTIDE SEQUENCE [LARGE SCALE GENOMIC DNA]</scope>
</reference>
<dbReference type="InterPro" id="IPR042242">
    <property type="entry name" value="RecO_C"/>
</dbReference>
<evidence type="ECO:0000313" key="10">
    <source>
        <dbReference type="EMBL" id="QII10536.1"/>
    </source>
</evidence>
<dbReference type="GO" id="GO:0006302">
    <property type="term" value="P:double-strand break repair"/>
    <property type="evidence" value="ECO:0007669"/>
    <property type="project" value="TreeGrafter"/>
</dbReference>